<proteinExistence type="predicted"/>
<protein>
    <submittedName>
        <fullName evidence="1">Uncharacterized protein</fullName>
    </submittedName>
</protein>
<gene>
    <name evidence="1" type="ORF">PYTT_1520</name>
</gene>
<dbReference type="AlphaFoldDB" id="A0A1C7PAB3"/>
<evidence type="ECO:0000313" key="2">
    <source>
        <dbReference type="Proteomes" id="UP000176204"/>
    </source>
</evidence>
<organism evidence="1 2">
    <name type="scientific">Akkermansia glycaniphila</name>
    <dbReference type="NCBI Taxonomy" id="1679444"/>
    <lineage>
        <taxon>Bacteria</taxon>
        <taxon>Pseudomonadati</taxon>
        <taxon>Verrucomicrobiota</taxon>
        <taxon>Verrucomicrobiia</taxon>
        <taxon>Verrucomicrobiales</taxon>
        <taxon>Akkermansiaceae</taxon>
        <taxon>Akkermansia</taxon>
    </lineage>
</organism>
<evidence type="ECO:0000313" key="1">
    <source>
        <dbReference type="EMBL" id="SEH89514.1"/>
    </source>
</evidence>
<dbReference type="RefSeq" id="WP_067777362.1">
    <property type="nucleotide sequence ID" value="NZ_LIGX01000035.1"/>
</dbReference>
<accession>A0A1C7PAB3</accession>
<sequence length="148" mass="15784">MRTKSTIPITFDGLDILTPGGLYDGEEIRMPLSYTTEAVPGINRLAPALYSHGNVSGTFDVTTSRDFVDAADAQAEFAAQLRTWRGKGVGVLVIDGMRYEAVLTSFDPRLSRASTRLTLGYSFAVGKELTDSTGGGSTTLPDGYIPIG</sequence>
<dbReference type="EMBL" id="LT629973">
    <property type="protein sequence ID" value="SEH89514.1"/>
    <property type="molecule type" value="Genomic_DNA"/>
</dbReference>
<reference evidence="2" key="1">
    <citation type="submission" date="2016-09" db="EMBL/GenBank/DDBJ databases">
        <authorList>
            <person name="Koehorst J."/>
        </authorList>
    </citation>
    <scope>NUCLEOTIDE SEQUENCE [LARGE SCALE GENOMIC DNA]</scope>
</reference>
<dbReference type="STRING" id="1679444.PYTT_1520"/>
<name>A0A1C7PAB3_9BACT</name>
<keyword evidence="2" id="KW-1185">Reference proteome</keyword>
<dbReference type="KEGG" id="agl:PYTT_1520"/>
<dbReference type="Proteomes" id="UP000176204">
    <property type="component" value="Chromosome I"/>
</dbReference>